<proteinExistence type="predicted"/>
<feature type="transmembrane region" description="Helical" evidence="1">
    <location>
        <begin position="101"/>
        <end position="120"/>
    </location>
</feature>
<evidence type="ECO:0000313" key="3">
    <source>
        <dbReference type="Proteomes" id="UP000320359"/>
    </source>
</evidence>
<reference evidence="2 3" key="1">
    <citation type="submission" date="2019-07" db="EMBL/GenBank/DDBJ databases">
        <authorList>
            <person name="Yang M."/>
            <person name="Zhao D."/>
            <person name="Xiang H."/>
        </authorList>
    </citation>
    <scope>NUCLEOTIDE SEQUENCE [LARGE SCALE GENOMIC DNA]</scope>
    <source>
        <strain evidence="2 3">IM1326</strain>
    </source>
</reference>
<dbReference type="PIRSF" id="PIRSF026509">
    <property type="entry name" value="UCP026509"/>
    <property type="match status" value="1"/>
</dbReference>
<feature type="transmembrane region" description="Helical" evidence="1">
    <location>
        <begin position="56"/>
        <end position="80"/>
    </location>
</feature>
<dbReference type="OrthoDB" id="6118490at2"/>
<feature type="transmembrane region" description="Helical" evidence="1">
    <location>
        <begin position="132"/>
        <end position="150"/>
    </location>
</feature>
<evidence type="ECO:0000256" key="1">
    <source>
        <dbReference type="SAM" id="Phobius"/>
    </source>
</evidence>
<comment type="caution">
    <text evidence="2">The sequence shown here is derived from an EMBL/GenBank/DDBJ whole genome shotgun (WGS) entry which is preliminary data.</text>
</comment>
<evidence type="ECO:0000313" key="2">
    <source>
        <dbReference type="EMBL" id="TRW49052.1"/>
    </source>
</evidence>
<keyword evidence="3" id="KW-1185">Reference proteome</keyword>
<name>A0A552X1Y0_9GAMM</name>
<feature type="transmembrane region" description="Helical" evidence="1">
    <location>
        <begin position="7"/>
        <end position="36"/>
    </location>
</feature>
<keyword evidence="1" id="KW-0472">Membrane</keyword>
<dbReference type="AlphaFoldDB" id="A0A552X1Y0"/>
<protein>
    <submittedName>
        <fullName evidence="2">YqhA family protein</fullName>
    </submittedName>
</protein>
<dbReference type="InterPro" id="IPR005134">
    <property type="entry name" value="UPF0114"/>
</dbReference>
<keyword evidence="1" id="KW-1133">Transmembrane helix</keyword>
<keyword evidence="1" id="KW-0812">Transmembrane</keyword>
<dbReference type="EMBL" id="VJWL01000002">
    <property type="protein sequence ID" value="TRW49052.1"/>
    <property type="molecule type" value="Genomic_DNA"/>
</dbReference>
<sequence length="157" mass="17502">MFNSSRFLVFITILICIFAAIAIYVSTISIVFHLFLDLFSGLPTSADDGKRLAVKLLKILDTLLIALTFQIIAISLYRLFIKKNSTEKSLFLRVLNISNFHDLKVTLLHVSIVILTILFLEQAVEIGAAIESLYFGGAIALVIFAVVYAARQMSERS</sequence>
<accession>A0A552X1Y0</accession>
<dbReference type="Pfam" id="PF03350">
    <property type="entry name" value="UPF0114"/>
    <property type="match status" value="1"/>
</dbReference>
<dbReference type="Proteomes" id="UP000320359">
    <property type="component" value="Unassembled WGS sequence"/>
</dbReference>
<organism evidence="2 3">
    <name type="scientific">Aliidiomarina halalkaliphila</name>
    <dbReference type="NCBI Taxonomy" id="2593535"/>
    <lineage>
        <taxon>Bacteria</taxon>
        <taxon>Pseudomonadati</taxon>
        <taxon>Pseudomonadota</taxon>
        <taxon>Gammaproteobacteria</taxon>
        <taxon>Alteromonadales</taxon>
        <taxon>Idiomarinaceae</taxon>
        <taxon>Aliidiomarina</taxon>
    </lineage>
</organism>
<gene>
    <name evidence="2" type="ORF">FM042_06930</name>
</gene>